<name>A0ABT3X3B2_9BACL</name>
<dbReference type="CDD" id="cd24049">
    <property type="entry name" value="ASKHA_NBD_PilM"/>
    <property type="match status" value="1"/>
</dbReference>
<proteinExistence type="predicted"/>
<dbReference type="Gene3D" id="3.30.1490.300">
    <property type="match status" value="1"/>
</dbReference>
<comment type="caution">
    <text evidence="1">The sequence shown here is derived from an EMBL/GenBank/DDBJ whole genome shotgun (WGS) entry which is preliminary data.</text>
</comment>
<dbReference type="SUPFAM" id="SSF53067">
    <property type="entry name" value="Actin-like ATPase domain"/>
    <property type="match status" value="1"/>
</dbReference>
<protein>
    <submittedName>
        <fullName evidence="1">Type IV pilus assembly protein PilM</fullName>
    </submittedName>
</protein>
<organism evidence="1 2">
    <name type="scientific">Tumebacillus lacus</name>
    <dbReference type="NCBI Taxonomy" id="2995335"/>
    <lineage>
        <taxon>Bacteria</taxon>
        <taxon>Bacillati</taxon>
        <taxon>Bacillota</taxon>
        <taxon>Bacilli</taxon>
        <taxon>Bacillales</taxon>
        <taxon>Alicyclobacillaceae</taxon>
        <taxon>Tumebacillus</taxon>
    </lineage>
</organism>
<dbReference type="Pfam" id="PF11104">
    <property type="entry name" value="PilM_2"/>
    <property type="match status" value="1"/>
</dbReference>
<dbReference type="InterPro" id="IPR043129">
    <property type="entry name" value="ATPase_NBD"/>
</dbReference>
<dbReference type="Gene3D" id="3.30.420.40">
    <property type="match status" value="2"/>
</dbReference>
<gene>
    <name evidence="1" type="primary">pilM</name>
    <name evidence="1" type="ORF">OS242_15715</name>
</gene>
<dbReference type="Proteomes" id="UP001208017">
    <property type="component" value="Unassembled WGS sequence"/>
</dbReference>
<dbReference type="PIRSF" id="PIRSF019169">
    <property type="entry name" value="PilM"/>
    <property type="match status" value="1"/>
</dbReference>
<evidence type="ECO:0000313" key="2">
    <source>
        <dbReference type="Proteomes" id="UP001208017"/>
    </source>
</evidence>
<sequence>MFSITPDTALGLEITDQRLLLAEVFKKRDRSVLQGIVQTSIPSEVIEDGKIKQVDTLAELLRRTLREGDIRTKRVNLVVPSQFVVIRQLQMPDLPKKQIRKLIDFELQNSIHLPFDEPFYDFVKVEKNEGDRASQALIDAEAATGQKMCDITLIASSRAAIDSVVETARLAGLKPQSVDIRALALDRACRILGSEADQRQATMYVDVAEASTDVHIFQGNVLKFTRNVPIPLDSYRLNRERAKPLNVLEILDYLEQNTDYSSFTSDLAYEVERSLNFFRYTLNNRDAALRHLVLTGLLPKSGVLVRYLQERLPDMTVFTMPFQDLEIKGRAATDADSLYEYAIPIGLALKEVR</sequence>
<dbReference type="InterPro" id="IPR050696">
    <property type="entry name" value="FtsA/MreB"/>
</dbReference>
<dbReference type="PANTHER" id="PTHR32432:SF3">
    <property type="entry name" value="ETHANOLAMINE UTILIZATION PROTEIN EUTJ"/>
    <property type="match status" value="1"/>
</dbReference>
<dbReference type="RefSeq" id="WP_267152645.1">
    <property type="nucleotide sequence ID" value="NZ_JAPMLT010000010.1"/>
</dbReference>
<dbReference type="NCBIfam" id="TIGR01175">
    <property type="entry name" value="pilM"/>
    <property type="match status" value="1"/>
</dbReference>
<reference evidence="1 2" key="1">
    <citation type="submission" date="2022-11" db="EMBL/GenBank/DDBJ databases">
        <title>Study of microbial diversity in lake waters.</title>
        <authorList>
            <person name="Zhang J."/>
        </authorList>
    </citation>
    <scope>NUCLEOTIDE SEQUENCE [LARGE SCALE GENOMIC DNA]</scope>
    <source>
        <strain evidence="1 2">DT12</strain>
    </source>
</reference>
<dbReference type="PANTHER" id="PTHR32432">
    <property type="entry name" value="CELL DIVISION PROTEIN FTSA-RELATED"/>
    <property type="match status" value="1"/>
</dbReference>
<accession>A0ABT3X3B2</accession>
<keyword evidence="2" id="KW-1185">Reference proteome</keyword>
<dbReference type="InterPro" id="IPR005883">
    <property type="entry name" value="PilM"/>
</dbReference>
<dbReference type="EMBL" id="JAPMLT010000010">
    <property type="protein sequence ID" value="MCX7571397.1"/>
    <property type="molecule type" value="Genomic_DNA"/>
</dbReference>
<evidence type="ECO:0000313" key="1">
    <source>
        <dbReference type="EMBL" id="MCX7571397.1"/>
    </source>
</evidence>